<keyword evidence="2 7" id="KW-0812">Transmembrane</keyword>
<evidence type="ECO:0000256" key="5">
    <source>
        <dbReference type="ARBA" id="ARBA00023239"/>
    </source>
</evidence>
<dbReference type="CDD" id="cd08010">
    <property type="entry name" value="MltG_like"/>
    <property type="match status" value="1"/>
</dbReference>
<evidence type="ECO:0000256" key="6">
    <source>
        <dbReference type="ARBA" id="ARBA00023316"/>
    </source>
</evidence>
<comment type="caution">
    <text evidence="8">The sequence shown here is derived from an EMBL/GenBank/DDBJ whole genome shotgun (WGS) entry which is preliminary data.</text>
</comment>
<dbReference type="EC" id="4.2.2.29" evidence="7"/>
<dbReference type="Pfam" id="PF02618">
    <property type="entry name" value="YceG"/>
    <property type="match status" value="1"/>
</dbReference>
<evidence type="ECO:0000256" key="3">
    <source>
        <dbReference type="ARBA" id="ARBA00022989"/>
    </source>
</evidence>
<keyword evidence="6 7" id="KW-0961">Cell wall biogenesis/degradation</keyword>
<keyword evidence="1 7" id="KW-1003">Cell membrane</keyword>
<protein>
    <recommendedName>
        <fullName evidence="7">Endolytic murein transglycosylase</fullName>
        <ecNumber evidence="7">4.2.2.29</ecNumber>
    </recommendedName>
    <alternativeName>
        <fullName evidence="7">Peptidoglycan lytic transglycosylase</fullName>
    </alternativeName>
    <alternativeName>
        <fullName evidence="7">Peptidoglycan polymerization terminase</fullName>
    </alternativeName>
</protein>
<dbReference type="NCBIfam" id="TIGR00247">
    <property type="entry name" value="endolytic transglycosylase MltG"/>
    <property type="match status" value="1"/>
</dbReference>
<dbReference type="PANTHER" id="PTHR30518">
    <property type="entry name" value="ENDOLYTIC MUREIN TRANSGLYCOSYLASE"/>
    <property type="match status" value="1"/>
</dbReference>
<dbReference type="EMBL" id="JAOQIO010000007">
    <property type="protein sequence ID" value="MCU6791500.1"/>
    <property type="molecule type" value="Genomic_DNA"/>
</dbReference>
<evidence type="ECO:0000313" key="9">
    <source>
        <dbReference type="Proteomes" id="UP001652445"/>
    </source>
</evidence>
<feature type="site" description="Important for catalytic activity" evidence="7">
    <location>
        <position position="248"/>
    </location>
</feature>
<dbReference type="Proteomes" id="UP001652445">
    <property type="component" value="Unassembled WGS sequence"/>
</dbReference>
<dbReference type="InterPro" id="IPR003770">
    <property type="entry name" value="MLTG-like"/>
</dbReference>
<sequence length="370" mass="42054">MRTWSKGVVVAPFSRVKKIVVTLIVIVLIVVVVASVGTTLYVKEALQPVPESSKPQTIMIPPGMSPISIAELLERKGLIRSARIFTYYLKYVQQGSKFQAGEYEMLPGMTNDAIIDTLNKGLTVKEQGIKLTVPEGYTVRQIADKVQQQFGIDPALFIEKAQQESHFTAQVFTKMANQAQLKSRLEGYLFPETYEWSKDIKVEDMLNNMMLELDKKLEQLPDNWQQAMADRGQSFHEMLTIASLIEREAVLDEERPLVSGVIHNRLRKKMELQIDATVQYLFDKPKDRLFEKDLQTESLYNTYLHKGLPPGPIASPSLSSIKAAIYPADNNYLYYVTKKDGTKAHYFGENFDQHQKNIAVSKKNESTLKK</sequence>
<gene>
    <name evidence="7 8" type="primary">mltG</name>
    <name evidence="8" type="ORF">OB236_05070</name>
</gene>
<evidence type="ECO:0000256" key="7">
    <source>
        <dbReference type="HAMAP-Rule" id="MF_02065"/>
    </source>
</evidence>
<comment type="function">
    <text evidence="7">Functions as a peptidoglycan terminase that cleaves nascent peptidoglycan strands endolytically to terminate their elongation.</text>
</comment>
<organism evidence="8 9">
    <name type="scientific">Paenibacillus baimaensis</name>
    <dbReference type="NCBI Taxonomy" id="2982185"/>
    <lineage>
        <taxon>Bacteria</taxon>
        <taxon>Bacillati</taxon>
        <taxon>Bacillota</taxon>
        <taxon>Bacilli</taxon>
        <taxon>Bacillales</taxon>
        <taxon>Paenibacillaceae</taxon>
        <taxon>Paenibacillus</taxon>
    </lineage>
</organism>
<evidence type="ECO:0000256" key="4">
    <source>
        <dbReference type="ARBA" id="ARBA00023136"/>
    </source>
</evidence>
<keyword evidence="9" id="KW-1185">Reference proteome</keyword>
<comment type="subcellular location">
    <subcellularLocation>
        <location evidence="7">Cell membrane</location>
        <topology evidence="7">Single-pass membrane protein</topology>
    </subcellularLocation>
</comment>
<keyword evidence="4 7" id="KW-0472">Membrane</keyword>
<proteinExistence type="inferred from homology"/>
<evidence type="ECO:0000256" key="1">
    <source>
        <dbReference type="ARBA" id="ARBA00022475"/>
    </source>
</evidence>
<dbReference type="HAMAP" id="MF_02065">
    <property type="entry name" value="MltG"/>
    <property type="match status" value="1"/>
</dbReference>
<comment type="catalytic activity">
    <reaction evidence="7">
        <text>a peptidoglycan chain = a peptidoglycan chain with N-acetyl-1,6-anhydromuramyl-[peptide] at the reducing end + a peptidoglycan chain with N-acetylglucosamine at the non-reducing end.</text>
        <dbReference type="EC" id="4.2.2.29"/>
    </reaction>
</comment>
<accession>A0ABT2UA79</accession>
<feature type="transmembrane region" description="Helical" evidence="7">
    <location>
        <begin position="20"/>
        <end position="42"/>
    </location>
</feature>
<comment type="similarity">
    <text evidence="7">Belongs to the transglycosylase MltG family.</text>
</comment>
<reference evidence="8 9" key="1">
    <citation type="submission" date="2022-09" db="EMBL/GenBank/DDBJ databases">
        <authorList>
            <person name="Han X.L."/>
            <person name="Wang Q."/>
            <person name="Lu T."/>
        </authorList>
    </citation>
    <scope>NUCLEOTIDE SEQUENCE [LARGE SCALE GENOMIC DNA]</scope>
    <source>
        <strain evidence="8 9">WQ 127069</strain>
    </source>
</reference>
<evidence type="ECO:0000313" key="8">
    <source>
        <dbReference type="EMBL" id="MCU6791500.1"/>
    </source>
</evidence>
<keyword evidence="3 7" id="KW-1133">Transmembrane helix</keyword>
<dbReference type="PANTHER" id="PTHR30518:SF2">
    <property type="entry name" value="ENDOLYTIC MUREIN TRANSGLYCOSYLASE"/>
    <property type="match status" value="1"/>
</dbReference>
<dbReference type="Gene3D" id="3.30.1490.480">
    <property type="entry name" value="Endolytic murein transglycosylase"/>
    <property type="match status" value="1"/>
</dbReference>
<evidence type="ECO:0000256" key="2">
    <source>
        <dbReference type="ARBA" id="ARBA00022692"/>
    </source>
</evidence>
<name>A0ABT2UA79_9BACL</name>
<keyword evidence="5 7" id="KW-0456">Lyase</keyword>